<evidence type="ECO:0000313" key="1">
    <source>
        <dbReference type="EMBL" id="SES25305.1"/>
    </source>
</evidence>
<dbReference type="EMBL" id="FOGI01000009">
    <property type="protein sequence ID" value="SES25305.1"/>
    <property type="molecule type" value="Genomic_DNA"/>
</dbReference>
<dbReference type="Proteomes" id="UP000199051">
    <property type="component" value="Unassembled WGS sequence"/>
</dbReference>
<organism evidence="1 2">
    <name type="scientific">Actinokineospora terrae</name>
    <dbReference type="NCBI Taxonomy" id="155974"/>
    <lineage>
        <taxon>Bacteria</taxon>
        <taxon>Bacillati</taxon>
        <taxon>Actinomycetota</taxon>
        <taxon>Actinomycetes</taxon>
        <taxon>Pseudonocardiales</taxon>
        <taxon>Pseudonocardiaceae</taxon>
        <taxon>Actinokineospora</taxon>
    </lineage>
</organism>
<reference evidence="2" key="1">
    <citation type="submission" date="2016-10" db="EMBL/GenBank/DDBJ databases">
        <authorList>
            <person name="Varghese N."/>
            <person name="Submissions S."/>
        </authorList>
    </citation>
    <scope>NUCLEOTIDE SEQUENCE [LARGE SCALE GENOMIC DNA]</scope>
    <source>
        <strain evidence="2">DSM 44260</strain>
    </source>
</reference>
<gene>
    <name evidence="1" type="ORF">SAMN04487818_10994</name>
</gene>
<dbReference type="STRING" id="155974.SAMN04487818_10994"/>
<proteinExistence type="predicted"/>
<name>A0A1H9VUF7_9PSEU</name>
<accession>A0A1H9VUF7</accession>
<protein>
    <submittedName>
        <fullName evidence="1">Uncharacterized protein</fullName>
    </submittedName>
</protein>
<dbReference type="AlphaFoldDB" id="A0A1H9VUF7"/>
<keyword evidence="2" id="KW-1185">Reference proteome</keyword>
<sequence length="42" mass="4600">MGARFSFWGATPQTPTVRLVTDPARLGSHQLLLVGVLCYLAR</sequence>
<evidence type="ECO:0000313" key="2">
    <source>
        <dbReference type="Proteomes" id="UP000199051"/>
    </source>
</evidence>